<reference evidence="2 3" key="1">
    <citation type="journal article" date="2010" name="Cell Res.">
        <title>Complete genome sequence of the rifamycin SV-producing Amycolatopsis mediterranei U32 revealed its genetic characteristics in phylogeny and metabolism.</title>
        <authorList>
            <person name="Zhao W."/>
            <person name="Zhong Y."/>
            <person name="Yuan H."/>
            <person name="Wang J."/>
            <person name="Zheng H."/>
            <person name="Wang Y."/>
            <person name="Cen X."/>
            <person name="Xu F."/>
            <person name="Bai J."/>
            <person name="Han X."/>
            <person name="Lu G."/>
            <person name="Zhu Y."/>
            <person name="Shao Z."/>
            <person name="Yan H."/>
            <person name="Li C."/>
            <person name="Peng N."/>
            <person name="Zhang Z."/>
            <person name="Zhang Y."/>
            <person name="Lin W."/>
            <person name="Fan Y."/>
            <person name="Qin Z."/>
            <person name="Hu Y."/>
            <person name="Zhu B."/>
            <person name="Wang S."/>
            <person name="Ding X."/>
            <person name="Zhao G.P."/>
        </authorList>
    </citation>
    <scope>NUCLEOTIDE SEQUENCE [LARGE SCALE GENOMIC DNA]</scope>
    <source>
        <strain evidence="3">U-32</strain>
    </source>
</reference>
<proteinExistence type="predicted"/>
<feature type="domain" description="Cyclophilin-like" evidence="1">
    <location>
        <begin position="5"/>
        <end position="96"/>
    </location>
</feature>
<dbReference type="KEGG" id="amd:AMED_3727"/>
<accession>A0A0H3D5X8</accession>
<dbReference type="Gene3D" id="2.40.100.20">
    <property type="match status" value="1"/>
</dbReference>
<organism evidence="2 3">
    <name type="scientific">Amycolatopsis mediterranei (strain U-32)</name>
    <dbReference type="NCBI Taxonomy" id="749927"/>
    <lineage>
        <taxon>Bacteria</taxon>
        <taxon>Bacillati</taxon>
        <taxon>Actinomycetota</taxon>
        <taxon>Actinomycetes</taxon>
        <taxon>Pseudonocardiales</taxon>
        <taxon>Pseudonocardiaceae</taxon>
        <taxon>Amycolatopsis</taxon>
    </lineage>
</organism>
<gene>
    <name evidence="2" type="ordered locus">AMED_3727</name>
</gene>
<dbReference type="HOGENOM" id="CLU_1802025_0_0_11"/>
<dbReference type="AlphaFoldDB" id="A0A0H3D5X8"/>
<dbReference type="eggNOG" id="COG4925">
    <property type="taxonomic scope" value="Bacteria"/>
</dbReference>
<dbReference type="InterPro" id="IPR041183">
    <property type="entry name" value="Cyclophilin-like"/>
</dbReference>
<dbReference type="GeneID" id="92871473"/>
<evidence type="ECO:0000313" key="2">
    <source>
        <dbReference type="EMBL" id="ADJ45508.1"/>
    </source>
</evidence>
<dbReference type="EMBL" id="CP002000">
    <property type="protein sequence ID" value="ADJ45508.1"/>
    <property type="molecule type" value="Genomic_DNA"/>
</dbReference>
<dbReference type="OrthoDB" id="5298378at2"/>
<dbReference type="Pfam" id="PF18050">
    <property type="entry name" value="Cyclophil_like2"/>
    <property type="match status" value="1"/>
</dbReference>
<dbReference type="InterPro" id="IPR029000">
    <property type="entry name" value="Cyclophilin-like_dom_sf"/>
</dbReference>
<protein>
    <recommendedName>
        <fullName evidence="1">Cyclophilin-like domain-containing protein</fullName>
    </recommendedName>
</protein>
<name>A0A0H3D5X8_AMYMU</name>
<evidence type="ECO:0000313" key="3">
    <source>
        <dbReference type="Proteomes" id="UP000000328"/>
    </source>
</evidence>
<dbReference type="Proteomes" id="UP000000328">
    <property type="component" value="Chromosome"/>
</dbReference>
<evidence type="ECO:0000259" key="1">
    <source>
        <dbReference type="Pfam" id="PF18050"/>
    </source>
</evidence>
<dbReference type="RefSeq" id="WP_013225580.1">
    <property type="nucleotide sequence ID" value="NC_014318.1"/>
</dbReference>
<dbReference type="PATRIC" id="fig|749927.5.peg.3855"/>
<sequence length="143" mass="15800">MNIRLTVDGRVVTATLNDSPSARDFATLLPLTLNLSDFHETERISDLPRRLTTSGAPESAEPKAGDIAFYAPWGNLAIYYRDAPPASGVVVLGRLADGVCRRARRCRAGRRRTRPLILETPACRSGEKWAVQENRLCTHPEVT</sequence>
<dbReference type="SUPFAM" id="SSF50891">
    <property type="entry name" value="Cyclophilin-like"/>
    <property type="match status" value="1"/>
</dbReference>